<keyword evidence="13" id="KW-1185">Reference proteome</keyword>
<evidence type="ECO:0000256" key="10">
    <source>
        <dbReference type="RuleBase" id="RU361228"/>
    </source>
</evidence>
<name>A0ABP1PM20_9HEXA</name>
<feature type="signal peptide" evidence="10">
    <location>
        <begin position="1"/>
        <end position="30"/>
    </location>
</feature>
<evidence type="ECO:0000256" key="11">
    <source>
        <dbReference type="SAM" id="MobiDB-lite"/>
    </source>
</evidence>
<evidence type="ECO:0000256" key="5">
    <source>
        <dbReference type="ARBA" id="ARBA00022676"/>
    </source>
</evidence>
<dbReference type="Pfam" id="PF01129">
    <property type="entry name" value="ART"/>
    <property type="match status" value="1"/>
</dbReference>
<sequence>MSRYGQIGAISVSVCVCFIFVILAIAGVSSQETTSRSPSPSNRTVSLRPHHHHHKLHRHNGTRHNGTRHNGTRHNGTRHNETLIKSENGPVNLTENDKYDNYYDDSDDYTYTDDATTESDDTEPMSVEEDDKFIETENNGIVSEHVDFVLLRLKHISMRTTSNITELLALQEEEFQINQQYKLGWLRAAEIFNASKRDKIFGNTSADSIVRTVPEEYHIAVVGYTLNSLYSEFNKDTREVCSGTDIDNYSWKSYFKLLQLAIETLGSQEERWRDSKRFLYRGASHEYVLNEDQVVAFQHFVSTSAALTTAENFAGKTLFEFEGYYNGTAMAVWDHSYYEFEREVLFSPLQVFRVDSIHVGSHYTRYVLVKHQETPTSTPSAQQTSRVSNEDLTTNSLHAISSGIVHGKSFMMVMFLMSCIIIISNEKLCA</sequence>
<feature type="compositionally biased region" description="Basic residues" evidence="11">
    <location>
        <begin position="48"/>
        <end position="77"/>
    </location>
</feature>
<comment type="caution">
    <text evidence="12">The sequence shown here is derived from an EMBL/GenBank/DDBJ whole genome shotgun (WGS) entry which is preliminary data.</text>
</comment>
<keyword evidence="5 10" id="KW-0328">Glycosyltransferase</keyword>
<dbReference type="PROSITE" id="PS51996">
    <property type="entry name" value="TR_MART"/>
    <property type="match status" value="1"/>
</dbReference>
<dbReference type="PANTHER" id="PTHR10339">
    <property type="entry name" value="ADP-RIBOSYLTRANSFERASE"/>
    <property type="match status" value="1"/>
</dbReference>
<comment type="catalytic activity">
    <reaction evidence="9 10">
        <text>L-arginyl-[protein] + NAD(+) = N(omega)-(ADP-D-ribosyl)-L-arginyl-[protein] + nicotinamide + H(+)</text>
        <dbReference type="Rhea" id="RHEA:19149"/>
        <dbReference type="Rhea" id="RHEA-COMP:10532"/>
        <dbReference type="Rhea" id="RHEA-COMP:15087"/>
        <dbReference type="ChEBI" id="CHEBI:15378"/>
        <dbReference type="ChEBI" id="CHEBI:17154"/>
        <dbReference type="ChEBI" id="CHEBI:29965"/>
        <dbReference type="ChEBI" id="CHEBI:57540"/>
        <dbReference type="ChEBI" id="CHEBI:142554"/>
        <dbReference type="EC" id="2.4.2.31"/>
    </reaction>
</comment>
<evidence type="ECO:0000256" key="2">
    <source>
        <dbReference type="ARBA" id="ARBA00009558"/>
    </source>
</evidence>
<dbReference type="Proteomes" id="UP001642540">
    <property type="component" value="Unassembled WGS sequence"/>
</dbReference>
<keyword evidence="10" id="KW-0521">NADP</keyword>
<evidence type="ECO:0000256" key="1">
    <source>
        <dbReference type="ARBA" id="ARBA00004613"/>
    </source>
</evidence>
<evidence type="ECO:0000256" key="9">
    <source>
        <dbReference type="ARBA" id="ARBA00047597"/>
    </source>
</evidence>
<keyword evidence="7" id="KW-0548">Nucleotidyltransferase</keyword>
<dbReference type="SUPFAM" id="SSF56399">
    <property type="entry name" value="ADP-ribosylation"/>
    <property type="match status" value="1"/>
</dbReference>
<feature type="compositionally biased region" description="Low complexity" evidence="11">
    <location>
        <begin position="33"/>
        <end position="46"/>
    </location>
</feature>
<dbReference type="InterPro" id="IPR050999">
    <property type="entry name" value="ADP-ribosyltransferase_ARG"/>
</dbReference>
<keyword evidence="6 10" id="KW-0808">Transferase</keyword>
<evidence type="ECO:0000256" key="4">
    <source>
        <dbReference type="ARBA" id="ARBA00022656"/>
    </source>
</evidence>
<protein>
    <recommendedName>
        <fullName evidence="10">NAD(P)(+)--arginine ADP-ribosyltransferase</fullName>
        <ecNumber evidence="10">2.4.2.31</ecNumber>
    </recommendedName>
    <alternativeName>
        <fullName evidence="10">Mono(ADP-ribosyl)transferase</fullName>
    </alternativeName>
</protein>
<dbReference type="PRINTS" id="PR00970">
    <property type="entry name" value="RIBTRNSFRASE"/>
</dbReference>
<organism evidence="12 13">
    <name type="scientific">Orchesella dallaii</name>
    <dbReference type="NCBI Taxonomy" id="48710"/>
    <lineage>
        <taxon>Eukaryota</taxon>
        <taxon>Metazoa</taxon>
        <taxon>Ecdysozoa</taxon>
        <taxon>Arthropoda</taxon>
        <taxon>Hexapoda</taxon>
        <taxon>Collembola</taxon>
        <taxon>Entomobryomorpha</taxon>
        <taxon>Entomobryoidea</taxon>
        <taxon>Orchesellidae</taxon>
        <taxon>Orchesellinae</taxon>
        <taxon>Orchesella</taxon>
    </lineage>
</organism>
<dbReference type="EC" id="2.4.2.31" evidence="10"/>
<evidence type="ECO:0000313" key="13">
    <source>
        <dbReference type="Proteomes" id="UP001642540"/>
    </source>
</evidence>
<proteinExistence type="inferred from homology"/>
<feature type="region of interest" description="Disordered" evidence="11">
    <location>
        <begin position="29"/>
        <end position="127"/>
    </location>
</feature>
<gene>
    <name evidence="12" type="ORF">ODALV1_LOCUS840</name>
</gene>
<dbReference type="InterPro" id="IPR000768">
    <property type="entry name" value="ART"/>
</dbReference>
<dbReference type="Gene3D" id="3.90.176.10">
    <property type="entry name" value="Toxin ADP-ribosyltransferase, Chain A, domain 1"/>
    <property type="match status" value="1"/>
</dbReference>
<comment type="similarity">
    <text evidence="2 10">Belongs to the Arg-specific ADP-ribosyltransferase family.</text>
</comment>
<dbReference type="EMBL" id="CAXLJM020000004">
    <property type="protein sequence ID" value="CAL8069577.1"/>
    <property type="molecule type" value="Genomic_DNA"/>
</dbReference>
<reference evidence="12 13" key="1">
    <citation type="submission" date="2024-08" db="EMBL/GenBank/DDBJ databases">
        <authorList>
            <person name="Cucini C."/>
            <person name="Frati F."/>
        </authorList>
    </citation>
    <scope>NUCLEOTIDE SEQUENCE [LARGE SCALE GENOMIC DNA]</scope>
</reference>
<comment type="subcellular location">
    <subcellularLocation>
        <location evidence="1">Secreted</location>
    </subcellularLocation>
</comment>
<dbReference type="PANTHER" id="PTHR10339:SF25">
    <property type="entry name" value="SECRETED EXOENZYME S"/>
    <property type="match status" value="1"/>
</dbReference>
<evidence type="ECO:0000256" key="8">
    <source>
        <dbReference type="ARBA" id="ARBA00023026"/>
    </source>
</evidence>
<keyword evidence="4" id="KW-0800">Toxin</keyword>
<feature type="chain" id="PRO_5044951678" description="NAD(P)(+)--arginine ADP-ribosyltransferase" evidence="10">
    <location>
        <begin position="31"/>
        <end position="430"/>
    </location>
</feature>
<feature type="compositionally biased region" description="Acidic residues" evidence="11">
    <location>
        <begin position="102"/>
        <end position="127"/>
    </location>
</feature>
<keyword evidence="8" id="KW-0843">Virulence</keyword>
<evidence type="ECO:0000256" key="3">
    <source>
        <dbReference type="ARBA" id="ARBA00022525"/>
    </source>
</evidence>
<keyword evidence="10" id="KW-0732">Signal</keyword>
<evidence type="ECO:0000256" key="6">
    <source>
        <dbReference type="ARBA" id="ARBA00022679"/>
    </source>
</evidence>
<keyword evidence="3" id="KW-0964">Secreted</keyword>
<accession>A0ABP1PM20</accession>
<keyword evidence="10" id="KW-0520">NAD</keyword>
<evidence type="ECO:0000313" key="12">
    <source>
        <dbReference type="EMBL" id="CAL8069577.1"/>
    </source>
</evidence>
<evidence type="ECO:0000256" key="7">
    <source>
        <dbReference type="ARBA" id="ARBA00022695"/>
    </source>
</evidence>